<feature type="compositionally biased region" description="Low complexity" evidence="1">
    <location>
        <begin position="38"/>
        <end position="54"/>
    </location>
</feature>
<protein>
    <submittedName>
        <fullName evidence="2">Uncharacterized protein</fullName>
    </submittedName>
</protein>
<evidence type="ECO:0000313" key="2">
    <source>
        <dbReference type="EMBL" id="CEK97487.1"/>
    </source>
</evidence>
<dbReference type="EMBL" id="HACG01050622">
    <property type="protein sequence ID" value="CEK97487.1"/>
    <property type="molecule type" value="Transcribed_RNA"/>
</dbReference>
<gene>
    <name evidence="2" type="primary">ORF215940</name>
</gene>
<feature type="region of interest" description="Disordered" evidence="1">
    <location>
        <begin position="13"/>
        <end position="73"/>
    </location>
</feature>
<sequence>GKVVMMMIMMHTKKDSGKMKTKFDETENKQITEKPSASMKSSGSLPLTSSPLKTADNIGHANIGQSPIDDTGCSEEDNVYMWPKTRAKRLQIVSDSDDSDQEGTNNQSPANCTSCSAMSSQSEILTTEQQDALEKDVIHLHQQIAE</sequence>
<feature type="non-terminal residue" evidence="2">
    <location>
        <position position="1"/>
    </location>
</feature>
<dbReference type="AlphaFoldDB" id="A0A0B7BX55"/>
<proteinExistence type="predicted"/>
<feature type="compositionally biased region" description="Basic and acidic residues" evidence="1">
    <location>
        <begin position="13"/>
        <end position="32"/>
    </location>
</feature>
<reference evidence="2" key="1">
    <citation type="submission" date="2014-12" db="EMBL/GenBank/DDBJ databases">
        <title>Insight into the proteome of Arion vulgaris.</title>
        <authorList>
            <person name="Aradska J."/>
            <person name="Bulat T."/>
            <person name="Smidak R."/>
            <person name="Sarate P."/>
            <person name="Gangsoo J."/>
            <person name="Sialana F."/>
            <person name="Bilban M."/>
            <person name="Lubec G."/>
        </authorList>
    </citation>
    <scope>NUCLEOTIDE SEQUENCE</scope>
    <source>
        <tissue evidence="2">Skin</tissue>
    </source>
</reference>
<feature type="non-terminal residue" evidence="2">
    <location>
        <position position="146"/>
    </location>
</feature>
<feature type="region of interest" description="Disordered" evidence="1">
    <location>
        <begin position="91"/>
        <end position="116"/>
    </location>
</feature>
<accession>A0A0B7BX55</accession>
<name>A0A0B7BX55_9EUPU</name>
<feature type="compositionally biased region" description="Polar residues" evidence="1">
    <location>
        <begin position="102"/>
        <end position="116"/>
    </location>
</feature>
<evidence type="ECO:0000256" key="1">
    <source>
        <dbReference type="SAM" id="MobiDB-lite"/>
    </source>
</evidence>
<organism evidence="2">
    <name type="scientific">Arion vulgaris</name>
    <dbReference type="NCBI Taxonomy" id="1028688"/>
    <lineage>
        <taxon>Eukaryota</taxon>
        <taxon>Metazoa</taxon>
        <taxon>Spiralia</taxon>
        <taxon>Lophotrochozoa</taxon>
        <taxon>Mollusca</taxon>
        <taxon>Gastropoda</taxon>
        <taxon>Heterobranchia</taxon>
        <taxon>Euthyneura</taxon>
        <taxon>Panpulmonata</taxon>
        <taxon>Eupulmonata</taxon>
        <taxon>Stylommatophora</taxon>
        <taxon>Helicina</taxon>
        <taxon>Arionoidea</taxon>
        <taxon>Arionidae</taxon>
        <taxon>Arion</taxon>
    </lineage>
</organism>